<evidence type="ECO:0000256" key="8">
    <source>
        <dbReference type="ARBA" id="ARBA00023004"/>
    </source>
</evidence>
<dbReference type="InterPro" id="IPR000192">
    <property type="entry name" value="Aminotrans_V_dom"/>
</dbReference>
<dbReference type="SUPFAM" id="SSF53383">
    <property type="entry name" value="PLP-dependent transferases"/>
    <property type="match status" value="1"/>
</dbReference>
<keyword evidence="5" id="KW-0001">2Fe-2S</keyword>
<sequence length="379" mass="40983">MRNIYMDHAATTPVRREVIEAMTDALRESFGNPSSVHQFGRTVRKRVEEARRNTAEAIQAKPKEIYFTSGGTEADNLAILGAARAHAEKGKHIVTSAVEHHAVLDACHFLEKQGFEVTVLPVDQFGQVSAQQLESALRDDTILVSIMHANNEIGTINPIEEIGHICRERGVLFHTDAVQSLGKIKVDVNRLNVDLLTVTGHKIYGPKGTGALFIREGIKIDPLVHGGGQEKSIRPGTENVAGIVGFGTAIRLAASEQEEEAERLSGLRDRLVDEVIHSIPDTRLNGHPTMRLPHIANFSFPGTDGEMLVQGLDFKGVAVSTGSACTSGSVDPSHVLVAIGLERGTALASVRFSLGVLTTQEDVEYAAAALRETVQMLRS</sequence>
<proteinExistence type="inferred from homology"/>
<gene>
    <name evidence="13" type="primary">iscS</name>
    <name evidence="13" type="ORF">skT53_34310</name>
</gene>
<dbReference type="AlphaFoldDB" id="A0A7I8DHP9"/>
<feature type="domain" description="Aminotransferase class V" evidence="12">
    <location>
        <begin position="4"/>
        <end position="365"/>
    </location>
</feature>
<dbReference type="NCBIfam" id="NF002806">
    <property type="entry name" value="PRK02948.1"/>
    <property type="match status" value="1"/>
</dbReference>
<keyword evidence="7" id="KW-0663">Pyridoxal phosphate</keyword>
<keyword evidence="8" id="KW-0408">Iron</keyword>
<dbReference type="PROSITE" id="PS00595">
    <property type="entry name" value="AA_TRANSFER_CLASS_5"/>
    <property type="match status" value="1"/>
</dbReference>
<dbReference type="InterPro" id="IPR015422">
    <property type="entry name" value="PyrdxlP-dep_Trfase_small"/>
</dbReference>
<evidence type="ECO:0000313" key="14">
    <source>
        <dbReference type="Proteomes" id="UP000593802"/>
    </source>
</evidence>
<dbReference type="PANTHER" id="PTHR11601:SF34">
    <property type="entry name" value="CYSTEINE DESULFURASE"/>
    <property type="match status" value="1"/>
</dbReference>
<evidence type="ECO:0000256" key="5">
    <source>
        <dbReference type="ARBA" id="ARBA00022714"/>
    </source>
</evidence>
<dbReference type="GO" id="GO:0031071">
    <property type="term" value="F:cysteine desulfurase activity"/>
    <property type="evidence" value="ECO:0007669"/>
    <property type="project" value="UniProtKB-EC"/>
</dbReference>
<evidence type="ECO:0000256" key="4">
    <source>
        <dbReference type="ARBA" id="ARBA00022679"/>
    </source>
</evidence>
<reference evidence="13 14" key="1">
    <citation type="submission" date="2020-08" db="EMBL/GenBank/DDBJ databases">
        <title>Complete Genome Sequence of Effusibacillus dendaii Strain skT53, Isolated from Farmland soil.</title>
        <authorList>
            <person name="Konishi T."/>
            <person name="Kawasaki H."/>
        </authorList>
    </citation>
    <scope>NUCLEOTIDE SEQUENCE [LARGE SCALE GENOMIC DNA]</scope>
    <source>
        <strain evidence="14">skT53</strain>
    </source>
</reference>
<name>A0A7I8DHP9_9BACL</name>
<dbReference type="Pfam" id="PF00266">
    <property type="entry name" value="Aminotran_5"/>
    <property type="match status" value="1"/>
</dbReference>
<dbReference type="PANTHER" id="PTHR11601">
    <property type="entry name" value="CYSTEINE DESULFURYLASE FAMILY MEMBER"/>
    <property type="match status" value="1"/>
</dbReference>
<dbReference type="RefSeq" id="WP_200759048.1">
    <property type="nucleotide sequence ID" value="NZ_AP023366.1"/>
</dbReference>
<dbReference type="GO" id="GO:0046872">
    <property type="term" value="F:metal ion binding"/>
    <property type="evidence" value="ECO:0007669"/>
    <property type="project" value="UniProtKB-KW"/>
</dbReference>
<evidence type="ECO:0000256" key="1">
    <source>
        <dbReference type="ARBA" id="ARBA00001933"/>
    </source>
</evidence>
<evidence type="ECO:0000256" key="7">
    <source>
        <dbReference type="ARBA" id="ARBA00022898"/>
    </source>
</evidence>
<dbReference type="InterPro" id="IPR015424">
    <property type="entry name" value="PyrdxlP-dep_Trfase"/>
</dbReference>
<evidence type="ECO:0000256" key="9">
    <source>
        <dbReference type="ARBA" id="ARBA00023014"/>
    </source>
</evidence>
<dbReference type="PIRSF" id="PIRSF005572">
    <property type="entry name" value="NifS"/>
    <property type="match status" value="1"/>
</dbReference>
<dbReference type="InterPro" id="IPR016454">
    <property type="entry name" value="Cysteine_dSase"/>
</dbReference>
<keyword evidence="4" id="KW-0808">Transferase</keyword>
<evidence type="ECO:0000313" key="13">
    <source>
        <dbReference type="EMBL" id="BCJ88446.1"/>
    </source>
</evidence>
<accession>A0A7I8DHP9</accession>
<dbReference type="InterPro" id="IPR015421">
    <property type="entry name" value="PyrdxlP-dep_Trfase_major"/>
</dbReference>
<evidence type="ECO:0000256" key="11">
    <source>
        <dbReference type="RuleBase" id="RU004504"/>
    </source>
</evidence>
<keyword evidence="6" id="KW-0479">Metal-binding</keyword>
<organism evidence="13 14">
    <name type="scientific">Effusibacillus dendaii</name>
    <dbReference type="NCBI Taxonomy" id="2743772"/>
    <lineage>
        <taxon>Bacteria</taxon>
        <taxon>Bacillati</taxon>
        <taxon>Bacillota</taxon>
        <taxon>Bacilli</taxon>
        <taxon>Bacillales</taxon>
        <taxon>Alicyclobacillaceae</taxon>
        <taxon>Effusibacillus</taxon>
    </lineage>
</organism>
<dbReference type="EMBL" id="AP023366">
    <property type="protein sequence ID" value="BCJ88446.1"/>
    <property type="molecule type" value="Genomic_DNA"/>
</dbReference>
<evidence type="ECO:0000256" key="6">
    <source>
        <dbReference type="ARBA" id="ARBA00022723"/>
    </source>
</evidence>
<dbReference type="KEGG" id="eff:skT53_34310"/>
<evidence type="ECO:0000256" key="2">
    <source>
        <dbReference type="ARBA" id="ARBA00006490"/>
    </source>
</evidence>
<dbReference type="FunFam" id="3.40.640.10:FF:000003">
    <property type="entry name" value="Cysteine desulfurase IscS"/>
    <property type="match status" value="1"/>
</dbReference>
<comment type="similarity">
    <text evidence="2">Belongs to the class-V pyridoxal-phosphate-dependent aminotransferase family. NifS/IscS subfamily.</text>
</comment>
<comment type="catalytic activity">
    <reaction evidence="10">
        <text>(sulfur carrier)-H + L-cysteine = (sulfur carrier)-SH + L-alanine</text>
        <dbReference type="Rhea" id="RHEA:43892"/>
        <dbReference type="Rhea" id="RHEA-COMP:14737"/>
        <dbReference type="Rhea" id="RHEA-COMP:14739"/>
        <dbReference type="ChEBI" id="CHEBI:29917"/>
        <dbReference type="ChEBI" id="CHEBI:35235"/>
        <dbReference type="ChEBI" id="CHEBI:57972"/>
        <dbReference type="ChEBI" id="CHEBI:64428"/>
        <dbReference type="EC" id="2.8.1.7"/>
    </reaction>
</comment>
<dbReference type="GO" id="GO:0051537">
    <property type="term" value="F:2 iron, 2 sulfur cluster binding"/>
    <property type="evidence" value="ECO:0007669"/>
    <property type="project" value="UniProtKB-KW"/>
</dbReference>
<dbReference type="EC" id="2.8.1.7" evidence="3"/>
<dbReference type="InterPro" id="IPR020578">
    <property type="entry name" value="Aminotrans_V_PyrdxlP_BS"/>
</dbReference>
<evidence type="ECO:0000256" key="3">
    <source>
        <dbReference type="ARBA" id="ARBA00012239"/>
    </source>
</evidence>
<keyword evidence="14" id="KW-1185">Reference proteome</keyword>
<dbReference type="Gene3D" id="3.40.640.10">
    <property type="entry name" value="Type I PLP-dependent aspartate aminotransferase-like (Major domain)"/>
    <property type="match status" value="1"/>
</dbReference>
<keyword evidence="9" id="KW-0411">Iron-sulfur</keyword>
<protein>
    <recommendedName>
        <fullName evidence="3">cysteine desulfurase</fullName>
        <ecNumber evidence="3">2.8.1.7</ecNumber>
    </recommendedName>
</protein>
<dbReference type="Gene3D" id="3.90.1150.10">
    <property type="entry name" value="Aspartate Aminotransferase, domain 1"/>
    <property type="match status" value="1"/>
</dbReference>
<evidence type="ECO:0000259" key="12">
    <source>
        <dbReference type="Pfam" id="PF00266"/>
    </source>
</evidence>
<evidence type="ECO:0000256" key="10">
    <source>
        <dbReference type="ARBA" id="ARBA00050776"/>
    </source>
</evidence>
<comment type="cofactor">
    <cofactor evidence="1 11">
        <name>pyridoxal 5'-phosphate</name>
        <dbReference type="ChEBI" id="CHEBI:597326"/>
    </cofactor>
</comment>
<dbReference type="Proteomes" id="UP000593802">
    <property type="component" value="Chromosome"/>
</dbReference>